<evidence type="ECO:0000256" key="2">
    <source>
        <dbReference type="ARBA" id="ARBA00022478"/>
    </source>
</evidence>
<proteinExistence type="inferred from homology"/>
<protein>
    <recommendedName>
        <fullName evidence="10">DNA primase</fullName>
        <ecNumber evidence="10">2.7.7.-</ecNumber>
    </recommendedName>
</protein>
<dbReference type="Gene3D" id="3.90.920.10">
    <property type="entry name" value="DNA primase, PRIM domain"/>
    <property type="match status" value="1"/>
</dbReference>
<dbReference type="InterPro" id="IPR014052">
    <property type="entry name" value="DNA_primase_ssu_euk/arc"/>
</dbReference>
<keyword evidence="9" id="KW-0804">Transcription</keyword>
<dbReference type="GO" id="GO:0005658">
    <property type="term" value="C:alpha DNA polymerase:primase complex"/>
    <property type="evidence" value="ECO:0007669"/>
    <property type="project" value="UniProtKB-ARBA"/>
</dbReference>
<accession>A0ABD1EAN6</accession>
<keyword evidence="12" id="KW-1185">Reference proteome</keyword>
<evidence type="ECO:0000256" key="3">
    <source>
        <dbReference type="ARBA" id="ARBA00022515"/>
    </source>
</evidence>
<sequence>MPSEFNEENLVHLLPLYYKRLFPGMQIYRWLCYGSLATFPKREISFTLHGDVYLRYLSFENHDEFIEQLAVKFPIKIDIGAIYTIKPKDRRFNSVLIPAMKEVVFDIDMTDYDAVRTCCSGTDICCKCWKFMAIASKIIDIALREDFGFKHILWVFSGRRGIHAWVSDERARVLDDNVRSSVAEYLHIFRGGIINKQVYLPGKIPTAIKRALNIIESCFEDSIVKDQDILGTDERVKNFLKIIDEEVRPDFKENMLKPSNNTSIARWEAFTATCDLLLQTNKMPKHLKNLKQEIMLQYCYPRLDINVTKGINHLLKAPFCVHPKTGKVCIPFNVKNVENFDPNNVPTITSLIDEVDAYDKKTKEQEANLPEGQESALNNRGKIKDFKKTSLLKSVNLFNEFLRNLEKDIKDKMEDKLSF</sequence>
<evidence type="ECO:0000256" key="4">
    <source>
        <dbReference type="ARBA" id="ARBA00022679"/>
    </source>
</evidence>
<dbReference type="CDD" id="cd04860">
    <property type="entry name" value="AE_Prim_S"/>
    <property type="match status" value="1"/>
</dbReference>
<dbReference type="NCBIfam" id="TIGR00335">
    <property type="entry name" value="primase_sml"/>
    <property type="match status" value="1"/>
</dbReference>
<dbReference type="EC" id="2.7.7.-" evidence="10"/>
<dbReference type="GO" id="GO:0003899">
    <property type="term" value="F:DNA-directed RNA polymerase activity"/>
    <property type="evidence" value="ECO:0007669"/>
    <property type="project" value="UniProtKB-ARBA"/>
</dbReference>
<evidence type="ECO:0000313" key="11">
    <source>
        <dbReference type="EMBL" id="KAL1491623.1"/>
    </source>
</evidence>
<dbReference type="Proteomes" id="UP001566132">
    <property type="component" value="Unassembled WGS sequence"/>
</dbReference>
<dbReference type="InterPro" id="IPR002755">
    <property type="entry name" value="DNA_primase_S"/>
</dbReference>
<evidence type="ECO:0000256" key="5">
    <source>
        <dbReference type="ARBA" id="ARBA00022695"/>
    </source>
</evidence>
<dbReference type="GO" id="GO:0046872">
    <property type="term" value="F:metal ion binding"/>
    <property type="evidence" value="ECO:0007669"/>
    <property type="project" value="UniProtKB-KW"/>
</dbReference>
<name>A0ABD1EAN6_HYPHA</name>
<dbReference type="AlphaFoldDB" id="A0ABD1EAN6"/>
<evidence type="ECO:0000256" key="8">
    <source>
        <dbReference type="ARBA" id="ARBA00022833"/>
    </source>
</evidence>
<keyword evidence="2 10" id="KW-0240">DNA-directed RNA polymerase</keyword>
<dbReference type="SUPFAM" id="SSF56747">
    <property type="entry name" value="Prim-pol domain"/>
    <property type="match status" value="1"/>
</dbReference>
<comment type="similarity">
    <text evidence="1 10">Belongs to the eukaryotic-type primase small subunit family.</text>
</comment>
<evidence type="ECO:0000256" key="10">
    <source>
        <dbReference type="RuleBase" id="RU003514"/>
    </source>
</evidence>
<organism evidence="11 12">
    <name type="scientific">Hypothenemus hampei</name>
    <name type="common">Coffee berry borer</name>
    <dbReference type="NCBI Taxonomy" id="57062"/>
    <lineage>
        <taxon>Eukaryota</taxon>
        <taxon>Metazoa</taxon>
        <taxon>Ecdysozoa</taxon>
        <taxon>Arthropoda</taxon>
        <taxon>Hexapoda</taxon>
        <taxon>Insecta</taxon>
        <taxon>Pterygota</taxon>
        <taxon>Neoptera</taxon>
        <taxon>Endopterygota</taxon>
        <taxon>Coleoptera</taxon>
        <taxon>Polyphaga</taxon>
        <taxon>Cucujiformia</taxon>
        <taxon>Curculionidae</taxon>
        <taxon>Scolytinae</taxon>
        <taxon>Hypothenemus</taxon>
    </lineage>
</organism>
<evidence type="ECO:0000256" key="6">
    <source>
        <dbReference type="ARBA" id="ARBA00022705"/>
    </source>
</evidence>
<evidence type="ECO:0000256" key="1">
    <source>
        <dbReference type="ARBA" id="ARBA00009762"/>
    </source>
</evidence>
<dbReference type="GO" id="GO:0006269">
    <property type="term" value="P:DNA replication, synthesis of primer"/>
    <property type="evidence" value="ECO:0007669"/>
    <property type="project" value="UniProtKB-KW"/>
</dbReference>
<keyword evidence="8" id="KW-0862">Zinc</keyword>
<dbReference type="EMBL" id="JBDJPC010000009">
    <property type="protein sequence ID" value="KAL1491623.1"/>
    <property type="molecule type" value="Genomic_DNA"/>
</dbReference>
<comment type="caution">
    <text evidence="11">The sequence shown here is derived from an EMBL/GenBank/DDBJ whole genome shotgun (WGS) entry which is preliminary data.</text>
</comment>
<gene>
    <name evidence="11" type="ORF">ABEB36_012194</name>
</gene>
<dbReference type="PANTHER" id="PTHR10536">
    <property type="entry name" value="DNA PRIMASE SMALL SUBUNIT"/>
    <property type="match status" value="1"/>
</dbReference>
<reference evidence="11 12" key="1">
    <citation type="submission" date="2024-05" db="EMBL/GenBank/DDBJ databases">
        <title>Genetic variation in Jamaican populations of the coffee berry borer (Hypothenemus hampei).</title>
        <authorList>
            <person name="Errbii M."/>
            <person name="Myrie A."/>
        </authorList>
    </citation>
    <scope>NUCLEOTIDE SEQUENCE [LARGE SCALE GENOMIC DNA]</scope>
    <source>
        <strain evidence="11">JA-Hopewell-2020-01-JO</strain>
        <tissue evidence="11">Whole body</tissue>
    </source>
</reference>
<evidence type="ECO:0000313" key="12">
    <source>
        <dbReference type="Proteomes" id="UP001566132"/>
    </source>
</evidence>
<dbReference type="Pfam" id="PF01896">
    <property type="entry name" value="DNA_primase_S"/>
    <property type="match status" value="1"/>
</dbReference>
<evidence type="ECO:0000256" key="9">
    <source>
        <dbReference type="ARBA" id="ARBA00023163"/>
    </source>
</evidence>
<keyword evidence="4 10" id="KW-0808">Transferase</keyword>
<keyword evidence="6 10" id="KW-0235">DNA replication</keyword>
<keyword evidence="5" id="KW-0548">Nucleotidyltransferase</keyword>
<dbReference type="FunFam" id="3.90.920.10:FF:000003">
    <property type="entry name" value="DNA primase"/>
    <property type="match status" value="1"/>
</dbReference>
<keyword evidence="7" id="KW-0479">Metal-binding</keyword>
<keyword evidence="3 10" id="KW-0639">Primosome</keyword>
<evidence type="ECO:0000256" key="7">
    <source>
        <dbReference type="ARBA" id="ARBA00022723"/>
    </source>
</evidence>